<dbReference type="GO" id="GO:0004633">
    <property type="term" value="F:phosphopantothenoylcysteine decarboxylase activity"/>
    <property type="evidence" value="ECO:0007669"/>
    <property type="project" value="TreeGrafter"/>
</dbReference>
<dbReference type="Pfam" id="PF02441">
    <property type="entry name" value="Flavoprotein"/>
    <property type="match status" value="1"/>
</dbReference>
<dbReference type="InterPro" id="IPR036551">
    <property type="entry name" value="Flavin_trans-like"/>
</dbReference>
<dbReference type="PANTHER" id="PTHR14359">
    <property type="entry name" value="HOMO-OLIGOMERIC FLAVIN CONTAINING CYS DECARBOXYLASE FAMILY"/>
    <property type="match status" value="1"/>
</dbReference>
<protein>
    <submittedName>
        <fullName evidence="3">Coenzyme A biosynthesis bifunctional protein CoaBC</fullName>
    </submittedName>
</protein>
<organism evidence="3">
    <name type="scientific">uncultured Planctomycetota bacterium</name>
    <dbReference type="NCBI Taxonomy" id="120965"/>
    <lineage>
        <taxon>Bacteria</taxon>
        <taxon>Pseudomonadati</taxon>
        <taxon>Planctomycetota</taxon>
        <taxon>environmental samples</taxon>
    </lineage>
</organism>
<sequence length="213" mass="22316">MPHPTKDNAAGDPGDREAGGAAADPQALRGYEVLICVTGGIAAYKTAALVSKLVQDGCGVTVAMTRSARRFVGPTTFRALTGRPVLRSLWRTGESSQFQHLEPTEAADLVVVAPATANIIGKLAGGIADDLVSTLLLGADSPVLLAPAMNARMWQHPAVQRNITFLRDNGFGLVGPEEGWLACGEVGPGRMAEPQTLLAAIQEQLLSKPPQSR</sequence>
<dbReference type="Gene3D" id="3.40.50.1950">
    <property type="entry name" value="Flavin prenyltransferase-like"/>
    <property type="match status" value="1"/>
</dbReference>
<reference evidence="3" key="1">
    <citation type="submission" date="2019-04" db="EMBL/GenBank/DDBJ databases">
        <title>Deep-cultivation of Planctomycetes uncovers their unique biology.</title>
        <authorList>
            <person name="Wiegand S."/>
            <person name="Meyerdierks A."/>
            <person name="Amann R."/>
            <person name="Jogler C."/>
        </authorList>
    </citation>
    <scope>NUCLEOTIDE SEQUENCE</scope>
</reference>
<dbReference type="InterPro" id="IPR003382">
    <property type="entry name" value="Flavoprotein"/>
</dbReference>
<dbReference type="GO" id="GO:0015937">
    <property type="term" value="P:coenzyme A biosynthetic process"/>
    <property type="evidence" value="ECO:0007669"/>
    <property type="project" value="TreeGrafter"/>
</dbReference>
<evidence type="ECO:0000256" key="1">
    <source>
        <dbReference type="SAM" id="MobiDB-lite"/>
    </source>
</evidence>
<name>A0A5B8KDZ7_9BACT</name>
<dbReference type="AlphaFoldDB" id="A0A5B8KDZ7"/>
<dbReference type="GO" id="GO:0071513">
    <property type="term" value="C:phosphopantothenoylcysteine decarboxylase complex"/>
    <property type="evidence" value="ECO:0007669"/>
    <property type="project" value="TreeGrafter"/>
</dbReference>
<gene>
    <name evidence="3" type="primary">coaBC</name>
    <name evidence="3" type="ORF">fos2004AM_00008</name>
</gene>
<dbReference type="SUPFAM" id="SSF52507">
    <property type="entry name" value="Homo-oligomeric flavin-containing Cys decarboxylases, HFCD"/>
    <property type="match status" value="1"/>
</dbReference>
<proteinExistence type="predicted"/>
<dbReference type="GO" id="GO:0010181">
    <property type="term" value="F:FMN binding"/>
    <property type="evidence" value="ECO:0007669"/>
    <property type="project" value="TreeGrafter"/>
</dbReference>
<feature type="domain" description="Flavoprotein" evidence="2">
    <location>
        <begin position="32"/>
        <end position="204"/>
    </location>
</feature>
<evidence type="ECO:0000259" key="2">
    <source>
        <dbReference type="Pfam" id="PF02441"/>
    </source>
</evidence>
<dbReference type="EMBL" id="MK801296">
    <property type="protein sequence ID" value="QDY92639.1"/>
    <property type="molecule type" value="Genomic_DNA"/>
</dbReference>
<evidence type="ECO:0000313" key="3">
    <source>
        <dbReference type="EMBL" id="QDY92639.1"/>
    </source>
</evidence>
<accession>A0A5B8KDZ7</accession>
<feature type="region of interest" description="Disordered" evidence="1">
    <location>
        <begin position="1"/>
        <end position="23"/>
    </location>
</feature>
<dbReference type="PANTHER" id="PTHR14359:SF6">
    <property type="entry name" value="PHOSPHOPANTOTHENOYLCYSTEINE DECARBOXYLASE"/>
    <property type="match status" value="1"/>
</dbReference>